<sequence>MASEERNSRLDAPRVPKGKIVMQAPPTLEASDGVSTLLTSLVPLLGSVSAIVMMLMTNSGLTGLLTGGMFMISSMGFVVVNGVRQRAQRMANLTASRNDYLTYLSGLRTRIRSAGHQQRNAALWNAPDPQALLTLAQEPERRWERMPSDDDFLSVRLGTQDQPLGITLQAPDVAPLAELDPVSASAAHRFMMAHETLHHMPYSVNLAAYKRVEVLGALPQAQALVRAMLAQAVTWHGPEVLRVCVLAAPDRVDQWEWVTALPHAQAEDGQGNAMVVTGMHEVDDAVGGEVTERGRFTGNRYEVGPHVLVVNDGFDRVSLAQQTRLFTEHGLEGVTVIDMPASWEDLEEDHVLRVLFEDSTEEVGLNVLQEEPRRILEVYSTVMKKKTAEPDSLTLRECVALAERLSVADTAIEDDSQSAQGSSRKRSSELPDLLGIQDIRHIDFNRLWTYHTGSERLNVPIGLHDDLTVAKLDIKEMSQHGMGPHGVLVGATGSGKSEVLRTLVLSLALTHSPDQLNFVLIDFKGGATFAGMDGMPHISSIITNLGREASLVDRMEDALDGEINRRQELLRDAGNIANITDYEDARVNKGRDDLEPLPALVIVVDEFSELLKAKEDIVQTFVRVGAVGRSLGIHLLIASQRLEQGKLRGLDEHLSYRVGLKTFSASESRAVLGVPDAFELPSLPGIGFLKTPGGTMSRFRASYVSGVPAALEATGAQTTTFQYAVEQMRGKGRPAHAVWLPPLVTPNTLDEFMPDLQVVPGLGLVSPTWRKAGTLMAPCMLEDRPREQKRDVHALDLSGAGGHVAVVGGPLSGKSMMLRTIVTSLALSHSPLETQFFVVDCGGGTFTGLEPLVHVAGVAGGNEEEKVRRTIAEVSGVIDRRERFFKEQGIDGMDTYRRRRAQGTVDDGYGDVFLVIDGWGNFRADYEELEGKVQQIAARGLAFGVHVMLGANRWMEIRANIADLVGTRVELRLGDPDDSRLDRPLAKMVPAGMPGRGISQNKLHIMGALPRIDGDDDATTVSDGVADLVAKVNAAWDGPQPPKLRLLPTMLEYAPFAASLPPRGTAGAPKRGELVLGVNEDSLAPVTFDMNAVPHCYLLGDSKSGKSSFLRLVAQEVCASYAPSEAKIFMVDYRRANLAQVPQSHMGDYMTNAEMASATFRELAEYLQTRLPGPDVTPEQLRNRSWWTGAEVYVLVDDYDLVAPKSGANPLLPIVPYLAQAADIGLHVVVARRAGGASRAMYEPVLQAFQDLGMTGILLDGDPNEGQLIGRVKPKRAVPGRAQVVTRDAGLFVAQFAYPAVVE</sequence>
<proteinExistence type="predicted"/>
<evidence type="ECO:0000313" key="12">
    <source>
        <dbReference type="EMBL" id="KFI63894.1"/>
    </source>
</evidence>
<dbReference type="InterPro" id="IPR003593">
    <property type="entry name" value="AAA+_ATPase"/>
</dbReference>
<dbReference type="NCBIfam" id="TIGR03925">
    <property type="entry name" value="T7SS_EccC_b"/>
    <property type="match status" value="1"/>
</dbReference>
<evidence type="ECO:0000256" key="6">
    <source>
        <dbReference type="ARBA" id="ARBA00022840"/>
    </source>
</evidence>
<dbReference type="eggNOG" id="COG1674">
    <property type="taxonomic scope" value="Bacteria"/>
</dbReference>
<dbReference type="PROSITE" id="PS50901">
    <property type="entry name" value="FTSK"/>
    <property type="match status" value="3"/>
</dbReference>
<accession>A0A087AYP4</accession>
<dbReference type="Proteomes" id="UP000029067">
    <property type="component" value="Unassembled WGS sequence"/>
</dbReference>
<keyword evidence="4" id="KW-0677">Repeat</keyword>
<name>A0A087AYP4_9BIFI</name>
<keyword evidence="8 10" id="KW-0472">Membrane</keyword>
<dbReference type="Gene3D" id="3.40.50.300">
    <property type="entry name" value="P-loop containing nucleotide triphosphate hydrolases"/>
    <property type="match status" value="3"/>
</dbReference>
<dbReference type="RefSeq" id="WP_033517752.1">
    <property type="nucleotide sequence ID" value="NZ_JGYV01000006.1"/>
</dbReference>
<keyword evidence="7 10" id="KW-1133">Transmembrane helix</keyword>
<evidence type="ECO:0000256" key="7">
    <source>
        <dbReference type="ARBA" id="ARBA00022989"/>
    </source>
</evidence>
<dbReference type="PANTHER" id="PTHR22683">
    <property type="entry name" value="SPORULATION PROTEIN RELATED"/>
    <property type="match status" value="1"/>
</dbReference>
<feature type="domain" description="FtsK" evidence="11">
    <location>
        <begin position="1083"/>
        <end position="1267"/>
    </location>
</feature>
<gene>
    <name evidence="12" type="ORF">BCUN_1506</name>
</gene>
<feature type="domain" description="FtsK" evidence="11">
    <location>
        <begin position="464"/>
        <end position="669"/>
    </location>
</feature>
<evidence type="ECO:0000256" key="9">
    <source>
        <dbReference type="PROSITE-ProRule" id="PRU00289"/>
    </source>
</evidence>
<dbReference type="InterPro" id="IPR027417">
    <property type="entry name" value="P-loop_NTPase"/>
</dbReference>
<dbReference type="InterPro" id="IPR023837">
    <property type="entry name" value="EccCb-like_Actinobacteria"/>
</dbReference>
<dbReference type="InterPro" id="IPR002543">
    <property type="entry name" value="FtsK_dom"/>
</dbReference>
<comment type="caution">
    <text evidence="12">The sequence shown here is derived from an EMBL/GenBank/DDBJ whole genome shotgun (WGS) entry which is preliminary data.</text>
</comment>
<evidence type="ECO:0000256" key="3">
    <source>
        <dbReference type="ARBA" id="ARBA00022692"/>
    </source>
</evidence>
<protein>
    <submittedName>
        <fullName evidence="12">DNA segregation ATPase-like protein</fullName>
    </submittedName>
</protein>
<evidence type="ECO:0000256" key="4">
    <source>
        <dbReference type="ARBA" id="ARBA00022737"/>
    </source>
</evidence>
<feature type="binding site" evidence="9">
    <location>
        <begin position="490"/>
        <end position="497"/>
    </location>
    <ligand>
        <name>ATP</name>
        <dbReference type="ChEBI" id="CHEBI:30616"/>
    </ligand>
</feature>
<evidence type="ECO:0000256" key="2">
    <source>
        <dbReference type="ARBA" id="ARBA00022475"/>
    </source>
</evidence>
<dbReference type="SMART" id="SM00382">
    <property type="entry name" value="AAA"/>
    <property type="match status" value="3"/>
</dbReference>
<dbReference type="PANTHER" id="PTHR22683:SF1">
    <property type="entry name" value="TYPE VII SECRETION SYSTEM PROTEIN ESSC"/>
    <property type="match status" value="1"/>
</dbReference>
<feature type="transmembrane region" description="Helical" evidence="10">
    <location>
        <begin position="63"/>
        <end position="83"/>
    </location>
</feature>
<feature type="binding site" evidence="9">
    <location>
        <begin position="808"/>
        <end position="815"/>
    </location>
    <ligand>
        <name>ATP</name>
        <dbReference type="ChEBI" id="CHEBI:30616"/>
    </ligand>
</feature>
<evidence type="ECO:0000259" key="11">
    <source>
        <dbReference type="PROSITE" id="PS50901"/>
    </source>
</evidence>
<dbReference type="GO" id="GO:0005524">
    <property type="term" value="F:ATP binding"/>
    <property type="evidence" value="ECO:0007669"/>
    <property type="project" value="UniProtKB-UniRule"/>
</dbReference>
<dbReference type="GO" id="GO:0003677">
    <property type="term" value="F:DNA binding"/>
    <property type="evidence" value="ECO:0007669"/>
    <property type="project" value="InterPro"/>
</dbReference>
<dbReference type="SUPFAM" id="SSF52540">
    <property type="entry name" value="P-loop containing nucleoside triphosphate hydrolases"/>
    <property type="match status" value="3"/>
</dbReference>
<evidence type="ECO:0000256" key="8">
    <source>
        <dbReference type="ARBA" id="ARBA00023136"/>
    </source>
</evidence>
<comment type="subcellular location">
    <subcellularLocation>
        <location evidence="1">Cell membrane</location>
        <topology evidence="1">Multi-pass membrane protein</topology>
    </subcellularLocation>
</comment>
<dbReference type="InterPro" id="IPR023836">
    <property type="entry name" value="EccCa-like_Actinobacteria"/>
</dbReference>
<dbReference type="NCBIfam" id="TIGR03924">
    <property type="entry name" value="T7SS_EccC_a"/>
    <property type="match status" value="1"/>
</dbReference>
<dbReference type="InterPro" id="IPR050206">
    <property type="entry name" value="FtsK/SpoIIIE/SftA"/>
</dbReference>
<organism evidence="12 13">
    <name type="scientific">Bifidobacterium cuniculi</name>
    <dbReference type="NCBI Taxonomy" id="1688"/>
    <lineage>
        <taxon>Bacteria</taxon>
        <taxon>Bacillati</taxon>
        <taxon>Actinomycetota</taxon>
        <taxon>Actinomycetes</taxon>
        <taxon>Bifidobacteriales</taxon>
        <taxon>Bifidobacteriaceae</taxon>
        <taxon>Bifidobacterium</taxon>
    </lineage>
</organism>
<feature type="domain" description="FtsK" evidence="11">
    <location>
        <begin position="789"/>
        <end position="980"/>
    </location>
</feature>
<evidence type="ECO:0000256" key="5">
    <source>
        <dbReference type="ARBA" id="ARBA00022741"/>
    </source>
</evidence>
<dbReference type="OrthoDB" id="9807790at2"/>
<evidence type="ECO:0000256" key="1">
    <source>
        <dbReference type="ARBA" id="ARBA00004651"/>
    </source>
</evidence>
<evidence type="ECO:0000313" key="13">
    <source>
        <dbReference type="Proteomes" id="UP000029067"/>
    </source>
</evidence>
<keyword evidence="5 9" id="KW-0547">Nucleotide-binding</keyword>
<feature type="binding site" evidence="9">
    <location>
        <begin position="1100"/>
        <end position="1107"/>
    </location>
    <ligand>
        <name>ATP</name>
        <dbReference type="ChEBI" id="CHEBI:30616"/>
    </ligand>
</feature>
<dbReference type="EMBL" id="JGYV01000006">
    <property type="protein sequence ID" value="KFI63894.1"/>
    <property type="molecule type" value="Genomic_DNA"/>
</dbReference>
<evidence type="ECO:0000256" key="10">
    <source>
        <dbReference type="SAM" id="Phobius"/>
    </source>
</evidence>
<keyword evidence="3 10" id="KW-0812">Transmembrane</keyword>
<dbReference type="Pfam" id="PF01580">
    <property type="entry name" value="FtsK_SpoIIIE"/>
    <property type="match status" value="3"/>
</dbReference>
<dbReference type="STRING" id="1688.BCUN_1506"/>
<keyword evidence="6 9" id="KW-0067">ATP-binding</keyword>
<keyword evidence="2" id="KW-1003">Cell membrane</keyword>
<reference evidence="12 13" key="1">
    <citation type="submission" date="2014-03" db="EMBL/GenBank/DDBJ databases">
        <title>Genomics of Bifidobacteria.</title>
        <authorList>
            <person name="Ventura M."/>
            <person name="Milani C."/>
            <person name="Lugli G.A."/>
        </authorList>
    </citation>
    <scope>NUCLEOTIDE SEQUENCE [LARGE SCALE GENOMIC DNA]</scope>
    <source>
        <strain evidence="12 13">LMG 10738</strain>
    </source>
</reference>
<dbReference type="GO" id="GO:0005886">
    <property type="term" value="C:plasma membrane"/>
    <property type="evidence" value="ECO:0007669"/>
    <property type="project" value="UniProtKB-SubCell"/>
</dbReference>
<keyword evidence="13" id="KW-1185">Reference proteome</keyword>